<keyword evidence="4" id="KW-1185">Reference proteome</keyword>
<accession>A0ABW7C0Z4</accession>
<sequence length="170" mass="19473">MARQLARGMGSSFKDCDCAKPTRCPRPYSIRFRDALGKQREESGYGTQDDTIERLTQLYAEKKTTAPSVAAARRELGQLTVEEYAKQWRPRQRRMTDYSTGEHVDSSINVHIVPRLGARKLNSVTPMVVERFLDEMEGDGVGRGNQVNIFRVLKTILRTRTPREPWSTIR</sequence>
<gene>
    <name evidence="3" type="ORF">ACGFYS_31415</name>
</gene>
<dbReference type="RefSeq" id="WP_229883893.1">
    <property type="nucleotide sequence ID" value="NZ_BMVV01000031.1"/>
</dbReference>
<dbReference type="InterPro" id="IPR011010">
    <property type="entry name" value="DNA_brk_join_enz"/>
</dbReference>
<dbReference type="Gene3D" id="1.10.150.130">
    <property type="match status" value="1"/>
</dbReference>
<protein>
    <recommendedName>
        <fullName evidence="2">Integrase SAM-like N-terminal domain-containing protein</fullName>
    </recommendedName>
</protein>
<evidence type="ECO:0000259" key="2">
    <source>
        <dbReference type="Pfam" id="PF14659"/>
    </source>
</evidence>
<proteinExistence type="predicted"/>
<keyword evidence="1" id="KW-0238">DNA-binding</keyword>
<comment type="caution">
    <text evidence="3">The sequence shown here is derived from an EMBL/GenBank/DDBJ whole genome shotgun (WGS) entry which is preliminary data.</text>
</comment>
<name>A0ABW7C0Z4_9ACTN</name>
<evidence type="ECO:0000313" key="3">
    <source>
        <dbReference type="EMBL" id="MFG3193438.1"/>
    </source>
</evidence>
<feature type="domain" description="Integrase SAM-like N-terminal" evidence="2">
    <location>
        <begin position="80"/>
        <end position="136"/>
    </location>
</feature>
<dbReference type="Proteomes" id="UP001604282">
    <property type="component" value="Unassembled WGS sequence"/>
</dbReference>
<evidence type="ECO:0000256" key="1">
    <source>
        <dbReference type="ARBA" id="ARBA00023125"/>
    </source>
</evidence>
<dbReference type="InterPro" id="IPR004107">
    <property type="entry name" value="Integrase_SAM-like_N"/>
</dbReference>
<organism evidence="3 4">
    <name type="scientific">Streptomyces omiyaensis</name>
    <dbReference type="NCBI Taxonomy" id="68247"/>
    <lineage>
        <taxon>Bacteria</taxon>
        <taxon>Bacillati</taxon>
        <taxon>Actinomycetota</taxon>
        <taxon>Actinomycetes</taxon>
        <taxon>Kitasatosporales</taxon>
        <taxon>Streptomycetaceae</taxon>
        <taxon>Streptomyces</taxon>
    </lineage>
</organism>
<evidence type="ECO:0000313" key="4">
    <source>
        <dbReference type="Proteomes" id="UP001604282"/>
    </source>
</evidence>
<dbReference type="SUPFAM" id="SSF56349">
    <property type="entry name" value="DNA breaking-rejoining enzymes"/>
    <property type="match status" value="1"/>
</dbReference>
<dbReference type="Pfam" id="PF14659">
    <property type="entry name" value="Phage_int_SAM_3"/>
    <property type="match status" value="1"/>
</dbReference>
<dbReference type="EMBL" id="JBICZW010000029">
    <property type="protein sequence ID" value="MFG3193438.1"/>
    <property type="molecule type" value="Genomic_DNA"/>
</dbReference>
<reference evidence="3 4" key="1">
    <citation type="submission" date="2024-10" db="EMBL/GenBank/DDBJ databases">
        <title>The Natural Products Discovery Center: Release of the First 8490 Sequenced Strains for Exploring Actinobacteria Biosynthetic Diversity.</title>
        <authorList>
            <person name="Kalkreuter E."/>
            <person name="Kautsar S.A."/>
            <person name="Yang D."/>
            <person name="Bader C.D."/>
            <person name="Teijaro C.N."/>
            <person name="Fluegel L."/>
            <person name="Davis C.M."/>
            <person name="Simpson J.R."/>
            <person name="Lauterbach L."/>
            <person name="Steele A.D."/>
            <person name="Gui C."/>
            <person name="Meng S."/>
            <person name="Li G."/>
            <person name="Viehrig K."/>
            <person name="Ye F."/>
            <person name="Su P."/>
            <person name="Kiefer A.F."/>
            <person name="Nichols A."/>
            <person name="Cepeda A.J."/>
            <person name="Yan W."/>
            <person name="Fan B."/>
            <person name="Jiang Y."/>
            <person name="Adhikari A."/>
            <person name="Zheng C.-J."/>
            <person name="Schuster L."/>
            <person name="Cowan T.M."/>
            <person name="Smanski M.J."/>
            <person name="Chevrette M.G."/>
            <person name="De Carvalho L.P.S."/>
            <person name="Shen B."/>
        </authorList>
    </citation>
    <scope>NUCLEOTIDE SEQUENCE [LARGE SCALE GENOMIC DNA]</scope>
    <source>
        <strain evidence="3 4">NPDC048229</strain>
    </source>
</reference>
<dbReference type="InterPro" id="IPR010998">
    <property type="entry name" value="Integrase_recombinase_N"/>
</dbReference>